<proteinExistence type="predicted"/>
<evidence type="ECO:0000313" key="2">
    <source>
        <dbReference type="Proteomes" id="UP000249130"/>
    </source>
</evidence>
<sequence>MTLTVIETLQKARDRMQAGTHSGVFDAVRSLAGEASSLTRDCAYFALLDTAAAKHGAGSLITLKRADGAALALFDATIARLLSEMH</sequence>
<name>A0A327L424_9BRAD</name>
<dbReference type="Proteomes" id="UP000249130">
    <property type="component" value="Unassembled WGS sequence"/>
</dbReference>
<dbReference type="EMBL" id="NPEX01000007">
    <property type="protein sequence ID" value="RAI45820.1"/>
    <property type="molecule type" value="Genomic_DNA"/>
</dbReference>
<keyword evidence="2" id="KW-1185">Reference proteome</keyword>
<organism evidence="1 2">
    <name type="scientific">Rhodoplanes roseus</name>
    <dbReference type="NCBI Taxonomy" id="29409"/>
    <lineage>
        <taxon>Bacteria</taxon>
        <taxon>Pseudomonadati</taxon>
        <taxon>Pseudomonadota</taxon>
        <taxon>Alphaproteobacteria</taxon>
        <taxon>Hyphomicrobiales</taxon>
        <taxon>Nitrobacteraceae</taxon>
        <taxon>Rhodoplanes</taxon>
    </lineage>
</organism>
<protein>
    <submittedName>
        <fullName evidence="1">Uncharacterized protein</fullName>
    </submittedName>
</protein>
<accession>A0A327L424</accession>
<dbReference type="AlphaFoldDB" id="A0A327L424"/>
<reference evidence="1 2" key="1">
    <citation type="submission" date="2017-07" db="EMBL/GenBank/DDBJ databases">
        <title>Draft Genome Sequences of Select Purple Nonsulfur Bacteria.</title>
        <authorList>
            <person name="Lasarre B."/>
            <person name="Mckinlay J.B."/>
        </authorList>
    </citation>
    <scope>NUCLEOTIDE SEQUENCE [LARGE SCALE GENOMIC DNA]</scope>
    <source>
        <strain evidence="1 2">DSM 5909</strain>
    </source>
</reference>
<dbReference type="OrthoDB" id="7960946at2"/>
<gene>
    <name evidence="1" type="ORF">CH341_02120</name>
</gene>
<evidence type="ECO:0000313" key="1">
    <source>
        <dbReference type="EMBL" id="RAI45820.1"/>
    </source>
</evidence>
<dbReference type="RefSeq" id="WP_111417384.1">
    <property type="nucleotide sequence ID" value="NZ_NPEX01000007.1"/>
</dbReference>
<comment type="caution">
    <text evidence="1">The sequence shown here is derived from an EMBL/GenBank/DDBJ whole genome shotgun (WGS) entry which is preliminary data.</text>
</comment>